<protein>
    <submittedName>
        <fullName evidence="7">RND family efflux transporter MFP subunit</fullName>
    </submittedName>
</protein>
<evidence type="ECO:0000259" key="5">
    <source>
        <dbReference type="Pfam" id="PF25917"/>
    </source>
</evidence>
<dbReference type="PANTHER" id="PTHR30469">
    <property type="entry name" value="MULTIDRUG RESISTANCE PROTEIN MDTA"/>
    <property type="match status" value="1"/>
</dbReference>
<dbReference type="Gene3D" id="2.40.30.170">
    <property type="match status" value="1"/>
</dbReference>
<feature type="domain" description="Multidrug resistance protein MdtA-like barrel-sandwich hybrid" evidence="5">
    <location>
        <begin position="62"/>
        <end position="201"/>
    </location>
</feature>
<dbReference type="Pfam" id="PF25876">
    <property type="entry name" value="HH_MFP_RND"/>
    <property type="match status" value="1"/>
</dbReference>
<dbReference type="Gene3D" id="2.40.420.20">
    <property type="match status" value="1"/>
</dbReference>
<feature type="coiled-coil region" evidence="2">
    <location>
        <begin position="102"/>
        <end position="167"/>
    </location>
</feature>
<dbReference type="InterPro" id="IPR006143">
    <property type="entry name" value="RND_pump_MFP"/>
</dbReference>
<evidence type="ECO:0000313" key="7">
    <source>
        <dbReference type="EMBL" id="MDQ0445949.1"/>
    </source>
</evidence>
<dbReference type="EMBL" id="JAUSVP010000001">
    <property type="protein sequence ID" value="MDQ0445949.1"/>
    <property type="molecule type" value="Genomic_DNA"/>
</dbReference>
<dbReference type="SUPFAM" id="SSF111369">
    <property type="entry name" value="HlyD-like secretion proteins"/>
    <property type="match status" value="1"/>
</dbReference>
<dbReference type="PROSITE" id="PS51257">
    <property type="entry name" value="PROKAR_LIPOPROTEIN"/>
    <property type="match status" value="1"/>
</dbReference>
<keyword evidence="3" id="KW-0732">Signal</keyword>
<feature type="chain" id="PRO_5047414383" evidence="3">
    <location>
        <begin position="30"/>
        <end position="375"/>
    </location>
</feature>
<dbReference type="PANTHER" id="PTHR30469:SF38">
    <property type="entry name" value="HLYD FAMILY SECRETION PROTEIN"/>
    <property type="match status" value="1"/>
</dbReference>
<comment type="similarity">
    <text evidence="1">Belongs to the membrane fusion protein (MFP) (TC 8.A.1) family.</text>
</comment>
<dbReference type="Gene3D" id="2.40.50.100">
    <property type="match status" value="1"/>
</dbReference>
<dbReference type="InterPro" id="IPR058624">
    <property type="entry name" value="MdtA-like_HH"/>
</dbReference>
<dbReference type="RefSeq" id="WP_238204658.1">
    <property type="nucleotide sequence ID" value="NZ_BPQE01000020.1"/>
</dbReference>
<feature type="signal peptide" evidence="3">
    <location>
        <begin position="1"/>
        <end position="29"/>
    </location>
</feature>
<dbReference type="Gene3D" id="1.10.287.470">
    <property type="entry name" value="Helix hairpin bin"/>
    <property type="match status" value="1"/>
</dbReference>
<keyword evidence="8" id="KW-1185">Reference proteome</keyword>
<dbReference type="Proteomes" id="UP001231124">
    <property type="component" value="Unassembled WGS sequence"/>
</dbReference>
<evidence type="ECO:0000259" key="6">
    <source>
        <dbReference type="Pfam" id="PF25954"/>
    </source>
</evidence>
<dbReference type="Pfam" id="PF25954">
    <property type="entry name" value="Beta-barrel_RND_2"/>
    <property type="match status" value="1"/>
</dbReference>
<feature type="domain" description="CusB-like beta-barrel" evidence="6">
    <location>
        <begin position="211"/>
        <end position="264"/>
    </location>
</feature>
<evidence type="ECO:0000313" key="8">
    <source>
        <dbReference type="Proteomes" id="UP001231124"/>
    </source>
</evidence>
<organism evidence="7 8">
    <name type="scientific">Methylobacterium aerolatum</name>
    <dbReference type="NCBI Taxonomy" id="418708"/>
    <lineage>
        <taxon>Bacteria</taxon>
        <taxon>Pseudomonadati</taxon>
        <taxon>Pseudomonadota</taxon>
        <taxon>Alphaproteobacteria</taxon>
        <taxon>Hyphomicrobiales</taxon>
        <taxon>Methylobacteriaceae</taxon>
        <taxon>Methylobacterium</taxon>
    </lineage>
</organism>
<proteinExistence type="inferred from homology"/>
<comment type="caution">
    <text evidence="7">The sequence shown here is derived from an EMBL/GenBank/DDBJ whole genome shotgun (WGS) entry which is preliminary data.</text>
</comment>
<dbReference type="InterPro" id="IPR058792">
    <property type="entry name" value="Beta-barrel_RND_2"/>
</dbReference>
<reference evidence="7 8" key="1">
    <citation type="submission" date="2023-07" db="EMBL/GenBank/DDBJ databases">
        <title>Genomic Encyclopedia of Type Strains, Phase IV (KMG-IV): sequencing the most valuable type-strain genomes for metagenomic binning, comparative biology and taxonomic classification.</title>
        <authorList>
            <person name="Goeker M."/>
        </authorList>
    </citation>
    <scope>NUCLEOTIDE SEQUENCE [LARGE SCALE GENOMIC DNA]</scope>
    <source>
        <strain evidence="7 8">DSM 19013</strain>
    </source>
</reference>
<evidence type="ECO:0000256" key="3">
    <source>
        <dbReference type="SAM" id="SignalP"/>
    </source>
</evidence>
<gene>
    <name evidence="7" type="ORF">QO012_000427</name>
</gene>
<name>A0ABU0HWT9_9HYPH</name>
<evidence type="ECO:0000256" key="1">
    <source>
        <dbReference type="ARBA" id="ARBA00009477"/>
    </source>
</evidence>
<dbReference type="Pfam" id="PF25917">
    <property type="entry name" value="BSH_RND"/>
    <property type="match status" value="1"/>
</dbReference>
<keyword evidence="2" id="KW-0175">Coiled coil</keyword>
<sequence>MAARHRNRSFLVVPLLAVTAIAACGPSLAADPNLLRVRVIEARRTVVPEDVVLSGDIQAQAQVNVSFRTNGKVAKRQVEVGDHVEADQVLAELEPLTQRANLDNARAALSSSEAQLTQAKLTFERQKQLLGGGYTTRSSYDNAEQELRSAQAAVESAKAALGTANEQFSFTELRAGVAGIVTTRTFEVGQVVQAGQTVLAVAQDGARDAVFNVFEALTARPPSDHTVDITLQADPSVKAVGRVREISPTVDASTGTVRVKIGLASTPPAMGLGAVVVGRAQFAREEAVVLPWSALYRYGNEPAVWIHDRDKGTVSVRPVVIARYGPNIIVLKSGVEPGESVVVAGIQFLRPGQAVAAIDLGQPTFQGAAAPAARQ</sequence>
<evidence type="ECO:0000256" key="2">
    <source>
        <dbReference type="SAM" id="Coils"/>
    </source>
</evidence>
<accession>A0ABU0HWT9</accession>
<evidence type="ECO:0000259" key="4">
    <source>
        <dbReference type="Pfam" id="PF25876"/>
    </source>
</evidence>
<dbReference type="InterPro" id="IPR058625">
    <property type="entry name" value="MdtA-like_BSH"/>
</dbReference>
<dbReference type="NCBIfam" id="TIGR01730">
    <property type="entry name" value="RND_mfp"/>
    <property type="match status" value="1"/>
</dbReference>
<feature type="domain" description="Multidrug resistance protein MdtA-like alpha-helical hairpin" evidence="4">
    <location>
        <begin position="102"/>
        <end position="171"/>
    </location>
</feature>